<evidence type="ECO:0000313" key="2">
    <source>
        <dbReference type="EMBL" id="USG62659.1"/>
    </source>
</evidence>
<gene>
    <name evidence="2" type="ORF">NBZ79_06670</name>
</gene>
<dbReference type="Proteomes" id="UP001056291">
    <property type="component" value="Chromosome"/>
</dbReference>
<dbReference type="RefSeq" id="WP_251936646.1">
    <property type="nucleotide sequence ID" value="NZ_CP098747.1"/>
</dbReference>
<reference evidence="2" key="1">
    <citation type="submission" date="2022-06" db="EMBL/GenBank/DDBJ databases">
        <title>Sneathiella actinostolidae sp. nov., isolated from a sea anemonein the Western Pacific Ocean.</title>
        <authorList>
            <person name="Wei M.J."/>
        </authorList>
    </citation>
    <scope>NUCLEOTIDE SEQUENCE</scope>
    <source>
        <strain evidence="2">PHK-P5</strain>
    </source>
</reference>
<dbReference type="EMBL" id="CP098747">
    <property type="protein sequence ID" value="USG62659.1"/>
    <property type="molecule type" value="Genomic_DNA"/>
</dbReference>
<accession>A0ABY4WBN8</accession>
<sequence length="222" mass="25335">MKFLKFSMPLAVLLIANIFVFGGVYWNQSGTPTGTIYLNDCGLGQRGGYFLRKHDRFLSLAIVSEPVTVTGLEDPDRAKYGTRERALSSYVLVRQGGPEWDKFVAREKSRLKTLETRSSKLIYTDSSPDLQVLIDRQSSTDGEAILRGSIRKRQNTSEFYPRALTTQISIDSKFRQHFEEIAKLEKARKDKAKDPQSCVPQFEITVNWGRRYDPWISSVSKL</sequence>
<keyword evidence="1" id="KW-0812">Transmembrane</keyword>
<protein>
    <submittedName>
        <fullName evidence="2">DUF4824 family protein</fullName>
    </submittedName>
</protein>
<evidence type="ECO:0000313" key="3">
    <source>
        <dbReference type="Proteomes" id="UP001056291"/>
    </source>
</evidence>
<organism evidence="2 3">
    <name type="scientific">Sneathiella marina</name>
    <dbReference type="NCBI Taxonomy" id="2950108"/>
    <lineage>
        <taxon>Bacteria</taxon>
        <taxon>Pseudomonadati</taxon>
        <taxon>Pseudomonadota</taxon>
        <taxon>Alphaproteobacteria</taxon>
        <taxon>Sneathiellales</taxon>
        <taxon>Sneathiellaceae</taxon>
        <taxon>Sneathiella</taxon>
    </lineage>
</organism>
<keyword evidence="3" id="KW-1185">Reference proteome</keyword>
<feature type="transmembrane region" description="Helical" evidence="1">
    <location>
        <begin position="7"/>
        <end position="26"/>
    </location>
</feature>
<evidence type="ECO:0000256" key="1">
    <source>
        <dbReference type="SAM" id="Phobius"/>
    </source>
</evidence>
<keyword evidence="1" id="KW-1133">Transmembrane helix</keyword>
<proteinExistence type="predicted"/>
<dbReference type="Pfam" id="PF16106">
    <property type="entry name" value="DUF4824"/>
    <property type="match status" value="1"/>
</dbReference>
<name>A0ABY4WBN8_9PROT</name>
<keyword evidence="1" id="KW-0472">Membrane</keyword>
<dbReference type="InterPro" id="IPR032249">
    <property type="entry name" value="DUF4824"/>
</dbReference>